<dbReference type="Proteomes" id="UP000298050">
    <property type="component" value="Unassembled WGS sequence"/>
</dbReference>
<dbReference type="PANTHER" id="PTHR44154:SF1">
    <property type="entry name" value="QUINONE OXIDOREDUCTASE"/>
    <property type="match status" value="1"/>
</dbReference>
<dbReference type="Pfam" id="PF13602">
    <property type="entry name" value="ADH_zinc_N_2"/>
    <property type="match status" value="1"/>
</dbReference>
<evidence type="ECO:0000313" key="9">
    <source>
        <dbReference type="Proteomes" id="UP000298050"/>
    </source>
</evidence>
<dbReference type="InterPro" id="IPR014182">
    <property type="entry name" value="ADH_Zn_typ-1"/>
</dbReference>
<evidence type="ECO:0000256" key="1">
    <source>
        <dbReference type="ARBA" id="ARBA00004496"/>
    </source>
</evidence>
<keyword evidence="6" id="KW-0479">Metal-binding</keyword>
<keyword evidence="4" id="KW-0521">NADP</keyword>
<dbReference type="InterPro" id="IPR011032">
    <property type="entry name" value="GroES-like_sf"/>
</dbReference>
<evidence type="ECO:0000256" key="3">
    <source>
        <dbReference type="ARBA" id="ARBA00022490"/>
    </source>
</evidence>
<dbReference type="InterPro" id="IPR036291">
    <property type="entry name" value="NAD(P)-bd_dom_sf"/>
</dbReference>
<dbReference type="Gene3D" id="3.90.180.10">
    <property type="entry name" value="Medium-chain alcohol dehydrogenases, catalytic domain"/>
    <property type="match status" value="1"/>
</dbReference>
<protein>
    <recommendedName>
        <fullName evidence="6">Zinc-type alcohol dehydrogenase-like protein</fullName>
    </recommendedName>
</protein>
<gene>
    <name evidence="8" type="ORF">E4634_06545</name>
</gene>
<keyword evidence="6" id="KW-0560">Oxidoreductase</keyword>
<dbReference type="SUPFAM" id="SSF51735">
    <property type="entry name" value="NAD(P)-binding Rossmann-fold domains"/>
    <property type="match status" value="1"/>
</dbReference>
<evidence type="ECO:0000256" key="6">
    <source>
        <dbReference type="RuleBase" id="RU364000"/>
    </source>
</evidence>
<comment type="similarity">
    <text evidence="6">Belongs to the zinc-containing alcohol dehydrogenase family. Quinone oxidoreductase subfamily.</text>
</comment>
<comment type="subunit">
    <text evidence="2">Homotetramer.</text>
</comment>
<dbReference type="InterPro" id="IPR002364">
    <property type="entry name" value="Quin_OxRdtase/zeta-crystal_CS"/>
</dbReference>
<dbReference type="Pfam" id="PF08240">
    <property type="entry name" value="ADH_N"/>
    <property type="match status" value="1"/>
</dbReference>
<organism evidence="8 9">
    <name type="scientific">Mangrovimicrobium sediminis</name>
    <dbReference type="NCBI Taxonomy" id="2562682"/>
    <lineage>
        <taxon>Bacteria</taxon>
        <taxon>Pseudomonadati</taxon>
        <taxon>Pseudomonadota</taxon>
        <taxon>Gammaproteobacteria</taxon>
        <taxon>Cellvibrionales</taxon>
        <taxon>Halieaceae</taxon>
        <taxon>Mangrovimicrobium</taxon>
    </lineage>
</organism>
<dbReference type="GO" id="GO:0008270">
    <property type="term" value="F:zinc ion binding"/>
    <property type="evidence" value="ECO:0007669"/>
    <property type="project" value="InterPro"/>
</dbReference>
<dbReference type="Gene3D" id="3.40.50.720">
    <property type="entry name" value="NAD(P)-binding Rossmann-like Domain"/>
    <property type="match status" value="1"/>
</dbReference>
<dbReference type="GO" id="GO:0016491">
    <property type="term" value="F:oxidoreductase activity"/>
    <property type="evidence" value="ECO:0007669"/>
    <property type="project" value="UniProtKB-KW"/>
</dbReference>
<dbReference type="OrthoDB" id="9785812at2"/>
<dbReference type="CDD" id="cd08252">
    <property type="entry name" value="AL_MDR"/>
    <property type="match status" value="1"/>
</dbReference>
<keyword evidence="3" id="KW-0963">Cytoplasm</keyword>
<evidence type="ECO:0000313" key="8">
    <source>
        <dbReference type="EMBL" id="TGD74929.1"/>
    </source>
</evidence>
<evidence type="ECO:0000256" key="4">
    <source>
        <dbReference type="ARBA" id="ARBA00022857"/>
    </source>
</evidence>
<evidence type="ECO:0000256" key="2">
    <source>
        <dbReference type="ARBA" id="ARBA00011881"/>
    </source>
</evidence>
<dbReference type="SMART" id="SM00829">
    <property type="entry name" value="PKS_ER"/>
    <property type="match status" value="1"/>
</dbReference>
<dbReference type="PANTHER" id="PTHR44154">
    <property type="entry name" value="QUINONE OXIDOREDUCTASE"/>
    <property type="match status" value="1"/>
</dbReference>
<feature type="domain" description="Enoyl reductase (ER)" evidence="7">
    <location>
        <begin position="16"/>
        <end position="334"/>
    </location>
</feature>
<dbReference type="NCBIfam" id="TIGR02817">
    <property type="entry name" value="adh_fam_1"/>
    <property type="match status" value="1"/>
</dbReference>
<dbReference type="InterPro" id="IPR020843">
    <property type="entry name" value="ER"/>
</dbReference>
<dbReference type="GO" id="GO:0003723">
    <property type="term" value="F:RNA binding"/>
    <property type="evidence" value="ECO:0007669"/>
    <property type="project" value="UniProtKB-KW"/>
</dbReference>
<dbReference type="InterPro" id="IPR013154">
    <property type="entry name" value="ADH-like_N"/>
</dbReference>
<dbReference type="GO" id="GO:0005737">
    <property type="term" value="C:cytoplasm"/>
    <property type="evidence" value="ECO:0007669"/>
    <property type="project" value="UniProtKB-SubCell"/>
</dbReference>
<comment type="subcellular location">
    <subcellularLocation>
        <location evidence="1">Cytoplasm</location>
    </subcellularLocation>
</comment>
<accession>A0A4Z0M600</accession>
<reference evidence="8 9" key="1">
    <citation type="submission" date="2019-04" db="EMBL/GenBank/DDBJ databases">
        <title>Taxonomy of novel Haliea sp. from mangrove soil of West Coast of India.</title>
        <authorList>
            <person name="Verma A."/>
            <person name="Kumar P."/>
            <person name="Krishnamurthi S."/>
        </authorList>
    </citation>
    <scope>NUCLEOTIDE SEQUENCE [LARGE SCALE GENOMIC DNA]</scope>
    <source>
        <strain evidence="8 9">SAOS-164</strain>
    </source>
</reference>
<dbReference type="AlphaFoldDB" id="A0A4Z0M600"/>
<proteinExistence type="inferred from homology"/>
<keyword evidence="5" id="KW-0694">RNA-binding</keyword>
<keyword evidence="9" id="KW-1185">Reference proteome</keyword>
<evidence type="ECO:0000259" key="7">
    <source>
        <dbReference type="SMART" id="SM00829"/>
    </source>
</evidence>
<dbReference type="SUPFAM" id="SSF50129">
    <property type="entry name" value="GroES-like"/>
    <property type="match status" value="1"/>
</dbReference>
<dbReference type="InterPro" id="IPR051603">
    <property type="entry name" value="Zinc-ADH_QOR/CCCR"/>
</dbReference>
<name>A0A4Z0M600_9GAMM</name>
<dbReference type="EMBL" id="SRLE01000005">
    <property type="protein sequence ID" value="TGD74929.1"/>
    <property type="molecule type" value="Genomic_DNA"/>
</dbReference>
<evidence type="ECO:0000256" key="5">
    <source>
        <dbReference type="ARBA" id="ARBA00022884"/>
    </source>
</evidence>
<sequence>MRAVGYQHSLPVSDADCLQDIELPTPQPSGRDLLVEVRAVAVNPVDTKLRLATAPEAGQWNVLGFDAAGVVVAAGDGATLFRPGDAVWYAGDRRRAGSNAQYQLVDERLVGARPATLDFAAAAALPLTAITAWELLFDRLGVARDPARSGESLLVLGAAGGVGSMLIQLARRLTGLIVIGSASRERSRAWVEGLGAHHVVDHGRPLDAQLHALGHTGVDYVTSLTHTDQHFAQIVECLRPQGRLGLIDDPQAIDIRALKPKSLSLHWEYMFTRSFFGTEDMVAQHEILQQLAALVDAGEIRTTLGEHYGEINAVNLRRAHAHLESGAAVGKVVLEGWGEAGA</sequence>
<dbReference type="PROSITE" id="PS01162">
    <property type="entry name" value="QOR_ZETA_CRYSTAL"/>
    <property type="match status" value="1"/>
</dbReference>
<comment type="caution">
    <text evidence="8">The sequence shown here is derived from an EMBL/GenBank/DDBJ whole genome shotgun (WGS) entry which is preliminary data.</text>
</comment>
<keyword evidence="6" id="KW-0862">Zinc</keyword>